<dbReference type="PRINTS" id="PR00458">
    <property type="entry name" value="PEROXIDASE"/>
</dbReference>
<proteinExistence type="inferred from homology"/>
<evidence type="ECO:0000259" key="8">
    <source>
        <dbReference type="PROSITE" id="PS50873"/>
    </source>
</evidence>
<evidence type="ECO:0000256" key="2">
    <source>
        <dbReference type="ARBA" id="ARBA00022617"/>
    </source>
</evidence>
<dbReference type="Gene3D" id="1.10.520.10">
    <property type="match status" value="1"/>
</dbReference>
<evidence type="ECO:0000256" key="3">
    <source>
        <dbReference type="ARBA" id="ARBA00022723"/>
    </source>
</evidence>
<evidence type="ECO:0000313" key="10">
    <source>
        <dbReference type="Proteomes" id="UP000518752"/>
    </source>
</evidence>
<dbReference type="InterPro" id="IPR044831">
    <property type="entry name" value="Ccp1-like"/>
</dbReference>
<evidence type="ECO:0000313" key="9">
    <source>
        <dbReference type="EMBL" id="KAF5361577.1"/>
    </source>
</evidence>
<keyword evidence="1 7" id="KW-0575">Peroxidase</keyword>
<dbReference type="Gene3D" id="1.10.420.10">
    <property type="entry name" value="Peroxidase, domain 2"/>
    <property type="match status" value="1"/>
</dbReference>
<comment type="similarity">
    <text evidence="6">Belongs to the peroxidase family.</text>
</comment>
<evidence type="ECO:0000256" key="1">
    <source>
        <dbReference type="ARBA" id="ARBA00022559"/>
    </source>
</evidence>
<keyword evidence="7" id="KW-0732">Signal</keyword>
<comment type="caution">
    <text evidence="9">The sequence shown here is derived from an EMBL/GenBank/DDBJ whole genome shotgun (WGS) entry which is preliminary data.</text>
</comment>
<sequence>MARTMLGFRFFSFLILILVVCTALVDGLSTFHWPNTLLSYADFQLYEAARFSSITEQCSPRQSTTVAAQWLRIAYHDMATHNKNDGTGGLDASIQFELERSQNVGVGMAQSLADFATLLVTTPFFGTADLIALGTVFGVASCGGPIIPYRAGRIDATKAGPATVPEPQQDFASHLQSFIRQGFDQTEMISLVACGHTLGGVRQADFPTIVDADTAMADFDTTQTFDNTIVSQYLQNTTDDVLVVGPNKTTRSDLRIFSSDGNVTMRSLLSPTKFNETCANLIERLINTVPQGVILSEPISEPFNYLVNDPLFSYLNGQFSMTTTLRVLNLNSNSQRVVTMFWLDRQGSSCPPAGCSIRASSNQTNLLNSFGHLIPSVTSSQRFFFNATINATTSISRFWFEINENDGSEPVIVDNDGSGYVIAQDDVFVDVQRSEIVTLFQPTGSPVFLTFKKIVLAVRGDPGSIDASMTIWDPLFNSSSPPFLPVITSTNFQLDETNTPQGGFTFLAANVSFTASSVDIVASGVGSRAALTLENFLVPTNLPTVTIIGS</sequence>
<dbReference type="GO" id="GO:0000302">
    <property type="term" value="P:response to reactive oxygen species"/>
    <property type="evidence" value="ECO:0007669"/>
    <property type="project" value="TreeGrafter"/>
</dbReference>
<reference evidence="9 10" key="1">
    <citation type="journal article" date="2020" name="ISME J.">
        <title>Uncovering the hidden diversity of litter-decomposition mechanisms in mushroom-forming fungi.</title>
        <authorList>
            <person name="Floudas D."/>
            <person name="Bentzer J."/>
            <person name="Ahren D."/>
            <person name="Johansson T."/>
            <person name="Persson P."/>
            <person name="Tunlid A."/>
        </authorList>
    </citation>
    <scope>NUCLEOTIDE SEQUENCE [LARGE SCALE GENOMIC DNA]</scope>
    <source>
        <strain evidence="9 10">CBS 406.79</strain>
    </source>
</reference>
<dbReference type="SUPFAM" id="SSF48113">
    <property type="entry name" value="Heme-dependent peroxidases"/>
    <property type="match status" value="1"/>
</dbReference>
<dbReference type="InterPro" id="IPR002016">
    <property type="entry name" value="Haem_peroxidase"/>
</dbReference>
<keyword evidence="10" id="KW-1185">Reference proteome</keyword>
<dbReference type="GO" id="GO:0034599">
    <property type="term" value="P:cellular response to oxidative stress"/>
    <property type="evidence" value="ECO:0007669"/>
    <property type="project" value="InterPro"/>
</dbReference>
<evidence type="ECO:0000256" key="5">
    <source>
        <dbReference type="ARBA" id="ARBA00023004"/>
    </source>
</evidence>
<organism evidence="9 10">
    <name type="scientific">Collybiopsis confluens</name>
    <dbReference type="NCBI Taxonomy" id="2823264"/>
    <lineage>
        <taxon>Eukaryota</taxon>
        <taxon>Fungi</taxon>
        <taxon>Dikarya</taxon>
        <taxon>Basidiomycota</taxon>
        <taxon>Agaricomycotina</taxon>
        <taxon>Agaricomycetes</taxon>
        <taxon>Agaricomycetidae</taxon>
        <taxon>Agaricales</taxon>
        <taxon>Marasmiineae</taxon>
        <taxon>Omphalotaceae</taxon>
        <taxon>Collybiopsis</taxon>
    </lineage>
</organism>
<keyword evidence="5" id="KW-0408">Iron</keyword>
<dbReference type="PANTHER" id="PTHR31356">
    <property type="entry name" value="THYLAKOID LUMENAL 29 KDA PROTEIN, CHLOROPLASTIC-RELATED"/>
    <property type="match status" value="1"/>
</dbReference>
<name>A0A8H5GAR4_9AGAR</name>
<dbReference type="GO" id="GO:0004601">
    <property type="term" value="F:peroxidase activity"/>
    <property type="evidence" value="ECO:0007669"/>
    <property type="project" value="UniProtKB-KW"/>
</dbReference>
<protein>
    <recommendedName>
        <fullName evidence="7">Peroxidase</fullName>
        <ecNumber evidence="7">1.11.1.-</ecNumber>
    </recommendedName>
</protein>
<dbReference type="GO" id="GO:0020037">
    <property type="term" value="F:heme binding"/>
    <property type="evidence" value="ECO:0007669"/>
    <property type="project" value="UniProtKB-UniRule"/>
</dbReference>
<feature type="chain" id="PRO_5034749705" description="Peroxidase" evidence="7">
    <location>
        <begin position="28"/>
        <end position="550"/>
    </location>
</feature>
<feature type="domain" description="Plant heme peroxidase family profile" evidence="8">
    <location>
        <begin position="61"/>
        <end position="275"/>
    </location>
</feature>
<dbReference type="OrthoDB" id="5985073at2759"/>
<dbReference type="Proteomes" id="UP000518752">
    <property type="component" value="Unassembled WGS sequence"/>
</dbReference>
<dbReference type="AlphaFoldDB" id="A0A8H5GAR4"/>
<gene>
    <name evidence="9" type="ORF">D9757_011541</name>
</gene>
<dbReference type="PANTHER" id="PTHR31356:SF53">
    <property type="entry name" value="HEME PEROXIDASE"/>
    <property type="match status" value="1"/>
</dbReference>
<keyword evidence="4 7" id="KW-0560">Oxidoreductase</keyword>
<dbReference type="GO" id="GO:0046872">
    <property type="term" value="F:metal ion binding"/>
    <property type="evidence" value="ECO:0007669"/>
    <property type="project" value="UniProtKB-UniRule"/>
</dbReference>
<evidence type="ECO:0000256" key="4">
    <source>
        <dbReference type="ARBA" id="ARBA00023002"/>
    </source>
</evidence>
<dbReference type="Pfam" id="PF00141">
    <property type="entry name" value="peroxidase"/>
    <property type="match status" value="1"/>
</dbReference>
<feature type="signal peptide" evidence="7">
    <location>
        <begin position="1"/>
        <end position="27"/>
    </location>
</feature>
<accession>A0A8H5GAR4</accession>
<evidence type="ECO:0000256" key="6">
    <source>
        <dbReference type="RuleBase" id="RU004241"/>
    </source>
</evidence>
<dbReference type="InterPro" id="IPR010255">
    <property type="entry name" value="Haem_peroxidase_sf"/>
</dbReference>
<dbReference type="GO" id="GO:0042744">
    <property type="term" value="P:hydrogen peroxide catabolic process"/>
    <property type="evidence" value="ECO:0007669"/>
    <property type="project" value="TreeGrafter"/>
</dbReference>
<evidence type="ECO:0000256" key="7">
    <source>
        <dbReference type="RuleBase" id="RU363051"/>
    </source>
</evidence>
<dbReference type="PROSITE" id="PS50873">
    <property type="entry name" value="PEROXIDASE_4"/>
    <property type="match status" value="1"/>
</dbReference>
<keyword evidence="3" id="KW-0479">Metal-binding</keyword>
<dbReference type="EMBL" id="JAACJN010000203">
    <property type="protein sequence ID" value="KAF5361577.1"/>
    <property type="molecule type" value="Genomic_DNA"/>
</dbReference>
<keyword evidence="2" id="KW-0349">Heme</keyword>
<dbReference type="EC" id="1.11.1.-" evidence="7"/>